<protein>
    <submittedName>
        <fullName evidence="3">DUF4097 family beta strand repeat-containing protein</fullName>
    </submittedName>
</protein>
<reference evidence="3" key="1">
    <citation type="submission" date="2023-02" db="EMBL/GenBank/DDBJ databases">
        <title>Pathogen: clinical or host-associated sample.</title>
        <authorList>
            <person name="Hergert J."/>
            <person name="Casey R."/>
            <person name="Wagner J."/>
            <person name="Young E.L."/>
            <person name="Oakeson K.F."/>
        </authorList>
    </citation>
    <scope>NUCLEOTIDE SEQUENCE</scope>
    <source>
        <strain evidence="3">2022CK-00830</strain>
    </source>
</reference>
<dbReference type="InterPro" id="IPR025164">
    <property type="entry name" value="Toastrack_DUF4097"/>
</dbReference>
<evidence type="ECO:0000313" key="4">
    <source>
        <dbReference type="Proteomes" id="UP001220962"/>
    </source>
</evidence>
<dbReference type="Proteomes" id="UP001220962">
    <property type="component" value="Chromosome"/>
</dbReference>
<gene>
    <name evidence="3" type="ORF">PUW23_04325</name>
</gene>
<dbReference type="PROSITE" id="PS51257">
    <property type="entry name" value="PROKAR_LIPOPROTEIN"/>
    <property type="match status" value="1"/>
</dbReference>
<proteinExistence type="predicted"/>
<dbReference type="Gene3D" id="2.160.20.120">
    <property type="match status" value="1"/>
</dbReference>
<dbReference type="AlphaFoldDB" id="A0AAX3N0V3"/>
<sequence length="273" mass="29888">MKKQINVMILVTAALALTSCGNDPSYRQTGSSSTVEQQATLSQSPASSVREQKRTGSDHAVQPQHVTQTQEVDAKDIRSIRMAEDYEGNIFIKMEPNADRITATLNMEHWSQEEQPLLFVNTVDQTLTAGIRYPEGTASEQVNHANGNAAAQESATLSIIVPEKLYEEMSLTTKSGYITVERMNAAFLQAKTGAGNLDMKQVNAEELDGETGAGDVFFKISEPKHYQFTAQTGSGKVELLGEVYEDDGRMIAKGNGFNEAQLVTSRGNVRVYE</sequence>
<evidence type="ECO:0000259" key="2">
    <source>
        <dbReference type="Pfam" id="PF13349"/>
    </source>
</evidence>
<feature type="domain" description="DUF4097" evidence="2">
    <location>
        <begin position="149"/>
        <end position="239"/>
    </location>
</feature>
<feature type="compositionally biased region" description="Polar residues" evidence="1">
    <location>
        <begin position="21"/>
        <end position="49"/>
    </location>
</feature>
<accession>A0AAX3N0V3</accession>
<feature type="region of interest" description="Disordered" evidence="1">
    <location>
        <begin position="21"/>
        <end position="71"/>
    </location>
</feature>
<evidence type="ECO:0000313" key="3">
    <source>
        <dbReference type="EMBL" id="WDH83478.1"/>
    </source>
</evidence>
<dbReference type="Pfam" id="PF13349">
    <property type="entry name" value="DUF4097"/>
    <property type="match status" value="1"/>
</dbReference>
<evidence type="ECO:0000256" key="1">
    <source>
        <dbReference type="SAM" id="MobiDB-lite"/>
    </source>
</evidence>
<organism evidence="3 4">
    <name type="scientific">Paenibacillus urinalis</name>
    <dbReference type="NCBI Taxonomy" id="521520"/>
    <lineage>
        <taxon>Bacteria</taxon>
        <taxon>Bacillati</taxon>
        <taxon>Bacillota</taxon>
        <taxon>Bacilli</taxon>
        <taxon>Bacillales</taxon>
        <taxon>Paenibacillaceae</taxon>
        <taxon>Paenibacillus</taxon>
    </lineage>
</organism>
<name>A0AAX3N0V3_9BACL</name>
<dbReference type="RefSeq" id="WP_274359565.1">
    <property type="nucleotide sequence ID" value="NZ_CP118101.1"/>
</dbReference>
<dbReference type="EMBL" id="CP118101">
    <property type="protein sequence ID" value="WDH83478.1"/>
    <property type="molecule type" value="Genomic_DNA"/>
</dbReference>